<evidence type="ECO:0000313" key="1">
    <source>
        <dbReference type="EMBL" id="NYD66170.1"/>
    </source>
</evidence>
<evidence type="ECO:0008006" key="5">
    <source>
        <dbReference type="Google" id="ProtNLM"/>
    </source>
</evidence>
<dbReference type="EMBL" id="JACCBI010000001">
    <property type="protein sequence ID" value="NYD66170.1"/>
    <property type="molecule type" value="Genomic_DNA"/>
</dbReference>
<evidence type="ECO:0000313" key="2">
    <source>
        <dbReference type="EMBL" id="RXZ86509.1"/>
    </source>
</evidence>
<dbReference type="Proteomes" id="UP000292686">
    <property type="component" value="Unassembled WGS sequence"/>
</dbReference>
<gene>
    <name evidence="1" type="ORF">BJ972_000689</name>
    <name evidence="2" type="ORF">ESP50_08895</name>
</gene>
<reference evidence="2 3" key="1">
    <citation type="submission" date="2019-01" db="EMBL/GenBank/DDBJ databases">
        <title>Agromyces.</title>
        <authorList>
            <person name="Li J."/>
        </authorList>
    </citation>
    <scope>NUCLEOTIDE SEQUENCE [LARGE SCALE GENOMIC DNA]</scope>
    <source>
        <strain evidence="2 3">DSM 23870</strain>
    </source>
</reference>
<evidence type="ECO:0000313" key="3">
    <source>
        <dbReference type="Proteomes" id="UP000292686"/>
    </source>
</evidence>
<keyword evidence="3" id="KW-1185">Reference proteome</keyword>
<dbReference type="Proteomes" id="UP000581087">
    <property type="component" value="Unassembled WGS sequence"/>
</dbReference>
<dbReference type="EMBL" id="SDPM01000004">
    <property type="protein sequence ID" value="RXZ86509.1"/>
    <property type="molecule type" value="Genomic_DNA"/>
</dbReference>
<protein>
    <recommendedName>
        <fullName evidence="5">Acetone carboxylase</fullName>
    </recommendedName>
</protein>
<evidence type="ECO:0000313" key="4">
    <source>
        <dbReference type="Proteomes" id="UP000581087"/>
    </source>
</evidence>
<sequence length="70" mass="7901">MIGGELTRPTCSRANCREAATWRIEWSNPKIHTDGRTKTWLACDEHVEYLNGFLTSRSFPVAVTAMDDAD</sequence>
<name>A0A4Q2M3U0_9MICO</name>
<dbReference type="RefSeq" id="WP_129174237.1">
    <property type="nucleotide sequence ID" value="NZ_JACCBI010000001.1"/>
</dbReference>
<comment type="caution">
    <text evidence="2">The sequence shown here is derived from an EMBL/GenBank/DDBJ whole genome shotgun (WGS) entry which is preliminary data.</text>
</comment>
<accession>A0A4Q2M3U0</accession>
<dbReference type="OrthoDB" id="5193525at2"/>
<dbReference type="AlphaFoldDB" id="A0A4Q2M3U0"/>
<reference evidence="1 4" key="2">
    <citation type="submission" date="2020-07" db="EMBL/GenBank/DDBJ databases">
        <title>Sequencing the genomes of 1000 actinobacteria strains.</title>
        <authorList>
            <person name="Klenk H.-P."/>
        </authorList>
    </citation>
    <scope>NUCLEOTIDE SEQUENCE [LARGE SCALE GENOMIC DNA]</scope>
    <source>
        <strain evidence="1 4">DSM 23870</strain>
    </source>
</reference>
<organism evidence="2 3">
    <name type="scientific">Agromyces atrinae</name>
    <dbReference type="NCBI Taxonomy" id="592376"/>
    <lineage>
        <taxon>Bacteria</taxon>
        <taxon>Bacillati</taxon>
        <taxon>Actinomycetota</taxon>
        <taxon>Actinomycetes</taxon>
        <taxon>Micrococcales</taxon>
        <taxon>Microbacteriaceae</taxon>
        <taxon>Agromyces</taxon>
    </lineage>
</organism>
<proteinExistence type="predicted"/>